<name>A0A7X5ZFM3_9MYCO</name>
<organism evidence="1 2">
    <name type="scientific">Mycolicibacterium fluoranthenivorans</name>
    <dbReference type="NCBI Taxonomy" id="258505"/>
    <lineage>
        <taxon>Bacteria</taxon>
        <taxon>Bacillati</taxon>
        <taxon>Actinomycetota</taxon>
        <taxon>Actinomycetes</taxon>
        <taxon>Mycobacteriales</taxon>
        <taxon>Mycobacteriaceae</taxon>
        <taxon>Mycolicibacterium</taxon>
    </lineage>
</organism>
<evidence type="ECO:0000313" key="1">
    <source>
        <dbReference type="EMBL" id="NIH98320.1"/>
    </source>
</evidence>
<gene>
    <name evidence="1" type="ORF">FHU31_005326</name>
</gene>
<dbReference type="Proteomes" id="UP000547444">
    <property type="component" value="Unassembled WGS sequence"/>
</dbReference>
<sequence>MRMPRFMRALVAAAIGVAAISIGPFNQNDGTQDWQI</sequence>
<evidence type="ECO:0000313" key="2">
    <source>
        <dbReference type="Proteomes" id="UP000547444"/>
    </source>
</evidence>
<dbReference type="EMBL" id="JAANOW010000003">
    <property type="protein sequence ID" value="NIH98320.1"/>
    <property type="molecule type" value="Genomic_DNA"/>
</dbReference>
<reference evidence="1 2" key="1">
    <citation type="submission" date="2020-03" db="EMBL/GenBank/DDBJ databases">
        <title>Sequencing the genomes of 1000 actinobacteria strains.</title>
        <authorList>
            <person name="Klenk H.-P."/>
        </authorList>
    </citation>
    <scope>NUCLEOTIDE SEQUENCE [LARGE SCALE GENOMIC DNA]</scope>
    <source>
        <strain evidence="1 2">DSM 44556</strain>
    </source>
</reference>
<comment type="caution">
    <text evidence="1">The sequence shown here is derived from an EMBL/GenBank/DDBJ whole genome shotgun (WGS) entry which is preliminary data.</text>
</comment>
<proteinExistence type="predicted"/>
<keyword evidence="2" id="KW-1185">Reference proteome</keyword>
<dbReference type="AlphaFoldDB" id="A0A7X5ZFM3"/>
<accession>A0A7X5ZFM3</accession>
<protein>
    <submittedName>
        <fullName evidence="1">Uncharacterized protein</fullName>
    </submittedName>
</protein>